<evidence type="ECO:0000313" key="2">
    <source>
        <dbReference type="EMBL" id="QYD73971.1"/>
    </source>
</evidence>
<evidence type="ECO:0000313" key="3">
    <source>
        <dbReference type="Proteomes" id="UP000826462"/>
    </source>
</evidence>
<accession>A0ABX8UYC0</accession>
<gene>
    <name evidence="2" type="ORF">KZJ38_35815</name>
</gene>
<name>A0ABX8UYC0_9BURK</name>
<feature type="region of interest" description="Disordered" evidence="1">
    <location>
        <begin position="30"/>
        <end position="60"/>
    </location>
</feature>
<reference evidence="2 3" key="1">
    <citation type="submission" date="2021-07" db="EMBL/GenBank/DDBJ databases">
        <title>Paraburkholderia edwinii protects Aspergillus sp. from phenazines by acting as a toxin sponge.</title>
        <authorList>
            <person name="Dahlstrom K.M."/>
            <person name="Newman D.K."/>
        </authorList>
    </citation>
    <scope>NUCLEOTIDE SEQUENCE [LARGE SCALE GENOMIC DNA]</scope>
    <source>
        <strain evidence="2 3">Pe01</strain>
    </source>
</reference>
<dbReference type="EMBL" id="CP080096">
    <property type="protein sequence ID" value="QYD73971.1"/>
    <property type="molecule type" value="Genomic_DNA"/>
</dbReference>
<keyword evidence="3" id="KW-1185">Reference proteome</keyword>
<dbReference type="Proteomes" id="UP000826462">
    <property type="component" value="Chromosome 2"/>
</dbReference>
<sequence>MLGLASIFRRPLFRRTQLFSQSDNAAVVPTVESRSSSLRTDLRTAGSNESSHEHSNRTEAERLERVAAYARAGYFNLGYTYEMFHLAGELPPPE</sequence>
<evidence type="ECO:0000256" key="1">
    <source>
        <dbReference type="SAM" id="MobiDB-lite"/>
    </source>
</evidence>
<dbReference type="RefSeq" id="WP_219803825.1">
    <property type="nucleotide sequence ID" value="NZ_CP080096.1"/>
</dbReference>
<protein>
    <submittedName>
        <fullName evidence="2">Uncharacterized protein</fullName>
    </submittedName>
</protein>
<feature type="compositionally biased region" description="Basic and acidic residues" evidence="1">
    <location>
        <begin position="50"/>
        <end position="60"/>
    </location>
</feature>
<proteinExistence type="predicted"/>
<organism evidence="2 3">
    <name type="scientific">Paraburkholderia edwinii</name>
    <dbReference type="NCBI Taxonomy" id="2861782"/>
    <lineage>
        <taxon>Bacteria</taxon>
        <taxon>Pseudomonadati</taxon>
        <taxon>Pseudomonadota</taxon>
        <taxon>Betaproteobacteria</taxon>
        <taxon>Burkholderiales</taxon>
        <taxon>Burkholderiaceae</taxon>
        <taxon>Paraburkholderia</taxon>
    </lineage>
</organism>